<name>G8C3K3_9MOLU</name>
<evidence type="ECO:0000313" key="1">
    <source>
        <dbReference type="EMBL" id="CCE66901.1"/>
    </source>
</evidence>
<protein>
    <submittedName>
        <fullName evidence="1">Uncharacterized protein</fullName>
    </submittedName>
</protein>
<organism evidence="1">
    <name type="scientific">Candidatus Mycoplasma haematominutum 'Birmingham 1'</name>
    <dbReference type="NCBI Taxonomy" id="1116213"/>
    <lineage>
        <taxon>Bacteria</taxon>
        <taxon>Bacillati</taxon>
        <taxon>Mycoplasmatota</taxon>
        <taxon>Mollicutes</taxon>
        <taxon>Mycoplasmataceae</taxon>
        <taxon>Mycoplasma</taxon>
    </lineage>
</organism>
<reference evidence="1" key="1">
    <citation type="submission" date="2011-11" db="EMBL/GenBank/DDBJ databases">
        <title>Complete genome sequence of Candidatus Mycoplasma haemominutum.</title>
        <authorList>
            <person name="Barker E.N."/>
            <person name="Darby A.C."/>
            <person name="Helps C.R."/>
            <person name="Peters I.R."/>
            <person name="Hughes M.A."/>
            <person name="Radford A.D."/>
            <person name="Novacco M."/>
            <person name="Boretti F."/>
            <person name="Hofmann-Lehmann R."/>
            <person name="Tasker S."/>
        </authorList>
    </citation>
    <scope>NUCLEOTIDE SEQUENCE</scope>
    <source>
        <strain evidence="1">Birmingham 1</strain>
    </source>
</reference>
<gene>
    <name evidence="1" type="ORF">MHM_03830</name>
</gene>
<dbReference type="EMBL" id="HE613254">
    <property type="protein sequence ID" value="CCE66901.1"/>
    <property type="molecule type" value="Genomic_DNA"/>
</dbReference>
<dbReference type="KEGG" id="mhb:MHM_03830"/>
<dbReference type="PATRIC" id="fig|1116213.3.peg.412"/>
<proteinExistence type="predicted"/>
<accession>G8C3K3</accession>
<dbReference type="HOGENOM" id="CLU_1425629_0_0_14"/>
<dbReference type="AlphaFoldDB" id="G8C3K3"/>
<sequence>MLTGQQGGSKAPPKWLDKMKGQSGVLVTFSTEDRENNNDNICSGVKKELEESESDQSLNFENSSFLEEFKGGELCGEDKKDDWKNQDRDKKEVYFGIYFEGGRSAGSCGALKDRDRVVIYVENSSRNKYTGAGFSNWNEGGECGVEGNAGDSNSFLVGRREDLMNLWLQKGKKSWPPVFSAFSKKPTKIV</sequence>
<reference evidence="1" key="2">
    <citation type="submission" date="2011-11" db="EMBL/GenBank/DDBJ databases">
        <authorList>
            <person name="Barker E."/>
        </authorList>
    </citation>
    <scope>NUCLEOTIDE SEQUENCE</scope>
    <source>
        <strain evidence="1">Birmingham 1</strain>
    </source>
</reference>